<dbReference type="PANTHER" id="PTHR47053:SF1">
    <property type="entry name" value="MUREIN DD-ENDOPEPTIDASE MEPH-RELATED"/>
    <property type="match status" value="1"/>
</dbReference>
<evidence type="ECO:0000256" key="1">
    <source>
        <dbReference type="ARBA" id="ARBA00007074"/>
    </source>
</evidence>
<dbReference type="InterPro" id="IPR038765">
    <property type="entry name" value="Papain-like_cys_pep_sf"/>
</dbReference>
<evidence type="ECO:0000256" key="2">
    <source>
        <dbReference type="ARBA" id="ARBA00022670"/>
    </source>
</evidence>
<keyword evidence="5" id="KW-0732">Signal</keyword>
<dbReference type="Pfam" id="PF00877">
    <property type="entry name" value="NLPC_P60"/>
    <property type="match status" value="1"/>
</dbReference>
<keyword evidence="8" id="KW-1185">Reference proteome</keyword>
<dbReference type="GO" id="GO:0008234">
    <property type="term" value="F:cysteine-type peptidase activity"/>
    <property type="evidence" value="ECO:0007669"/>
    <property type="project" value="UniProtKB-KW"/>
</dbReference>
<dbReference type="STRING" id="225991.MA05_10265"/>
<dbReference type="PATRIC" id="fig|1457173.3.peg.49"/>
<feature type="chain" id="PRO_5001473939" evidence="5">
    <location>
        <begin position="37"/>
        <end position="209"/>
    </location>
</feature>
<dbReference type="EMBL" id="JBOK01000001">
    <property type="protein sequence ID" value="EXU81726.1"/>
    <property type="molecule type" value="Genomic_DNA"/>
</dbReference>
<gene>
    <name evidence="7" type="ORF">AX13_00265</name>
</gene>
<dbReference type="SUPFAM" id="SSF54001">
    <property type="entry name" value="Cysteine proteinases"/>
    <property type="match status" value="1"/>
</dbReference>
<protein>
    <submittedName>
        <fullName evidence="7">Hydrolase</fullName>
    </submittedName>
</protein>
<evidence type="ECO:0000256" key="5">
    <source>
        <dbReference type="SAM" id="SignalP"/>
    </source>
</evidence>
<accession>A0A014MJ76</accession>
<keyword evidence="3 7" id="KW-0378">Hydrolase</keyword>
<dbReference type="GO" id="GO:0006508">
    <property type="term" value="P:proteolysis"/>
    <property type="evidence" value="ECO:0007669"/>
    <property type="project" value="UniProtKB-KW"/>
</dbReference>
<dbReference type="InterPro" id="IPR000064">
    <property type="entry name" value="NLP_P60_dom"/>
</dbReference>
<comment type="similarity">
    <text evidence="1">Belongs to the peptidase C40 family.</text>
</comment>
<dbReference type="PROSITE" id="PS51935">
    <property type="entry name" value="NLPC_P60"/>
    <property type="match status" value="1"/>
</dbReference>
<evidence type="ECO:0000256" key="3">
    <source>
        <dbReference type="ARBA" id="ARBA00022801"/>
    </source>
</evidence>
<dbReference type="Proteomes" id="UP000020766">
    <property type="component" value="Unassembled WGS sequence"/>
</dbReference>
<evidence type="ECO:0000313" key="8">
    <source>
        <dbReference type="Proteomes" id="UP000020766"/>
    </source>
</evidence>
<sequence length="209" mass="22897">MCANFRPQRQTSVITSVPMTCKWLLFIALGCGSVQAAPTNSEPLTQERLADIVHERGLGANLQSMGHSVASNTSSLINTAMGMIGIPYRFGGTSAETGFDCSGFVRAIYQDTVGHLLPRRADEQAKATQKIDKKELRPGDLVFFNTMRRTFSHVGIYVGEGKFIHSPRKGKSVRVESMNDSYWAKRFNGARRVDVADAQPALLEASTTP</sequence>
<name>A0A014MJ76_9BURK</name>
<feature type="domain" description="NlpC/P60" evidence="6">
    <location>
        <begin position="70"/>
        <end position="194"/>
    </location>
</feature>
<proteinExistence type="inferred from homology"/>
<dbReference type="PANTHER" id="PTHR47053">
    <property type="entry name" value="MUREIN DD-ENDOPEPTIDASE MEPH-RELATED"/>
    <property type="match status" value="1"/>
</dbReference>
<dbReference type="InterPro" id="IPR051202">
    <property type="entry name" value="Peptidase_C40"/>
</dbReference>
<evidence type="ECO:0000256" key="4">
    <source>
        <dbReference type="ARBA" id="ARBA00022807"/>
    </source>
</evidence>
<dbReference type="AlphaFoldDB" id="A0A014MJ76"/>
<keyword evidence="4" id="KW-0788">Thiol protease</keyword>
<dbReference type="Gene3D" id="3.90.1720.10">
    <property type="entry name" value="endopeptidase domain like (from Nostoc punctiforme)"/>
    <property type="match status" value="1"/>
</dbReference>
<feature type="signal peptide" evidence="5">
    <location>
        <begin position="1"/>
        <end position="36"/>
    </location>
</feature>
<evidence type="ECO:0000259" key="6">
    <source>
        <dbReference type="PROSITE" id="PS51935"/>
    </source>
</evidence>
<comment type="caution">
    <text evidence="7">The sequence shown here is derived from an EMBL/GenBank/DDBJ whole genome shotgun (WGS) entry which is preliminary data.</text>
</comment>
<reference evidence="7 8" key="1">
    <citation type="submission" date="2014-01" db="EMBL/GenBank/DDBJ databases">
        <title>Interspecies Systems Biology Uncovers Metabolites Affecting C. elegans Gene Expression and Life History Traits.</title>
        <authorList>
            <person name="Watson E."/>
            <person name="Macneil L.T."/>
            <person name="Ritter A.D."/>
            <person name="Yilmaz L.S."/>
            <person name="Rosebrock A.P."/>
            <person name="Caudy A.A."/>
            <person name="Walhout A.J."/>
        </authorList>
    </citation>
    <scope>NUCLEOTIDE SEQUENCE [LARGE SCALE GENOMIC DNA]</scope>
    <source>
        <strain evidence="7 8">DA1877</strain>
    </source>
</reference>
<evidence type="ECO:0000313" key="7">
    <source>
        <dbReference type="EMBL" id="EXU81726.1"/>
    </source>
</evidence>
<organism evidence="7 8">
    <name type="scientific">Comamonas aquatica DA1877</name>
    <dbReference type="NCBI Taxonomy" id="1457173"/>
    <lineage>
        <taxon>Bacteria</taxon>
        <taxon>Pseudomonadati</taxon>
        <taxon>Pseudomonadota</taxon>
        <taxon>Betaproteobacteria</taxon>
        <taxon>Burkholderiales</taxon>
        <taxon>Comamonadaceae</taxon>
        <taxon>Comamonas</taxon>
    </lineage>
</organism>
<keyword evidence="2" id="KW-0645">Protease</keyword>